<dbReference type="InterPro" id="IPR023997">
    <property type="entry name" value="TonB-dep_OMP_SusC/RagA_CS"/>
</dbReference>
<evidence type="ECO:0000256" key="4">
    <source>
        <dbReference type="ARBA" id="ARBA00022692"/>
    </source>
</evidence>
<keyword evidence="2 7" id="KW-0813">Transport</keyword>
<dbReference type="PROSITE" id="PS52016">
    <property type="entry name" value="TONB_DEPENDENT_REC_3"/>
    <property type="match status" value="1"/>
</dbReference>
<dbReference type="InterPro" id="IPR012910">
    <property type="entry name" value="Plug_dom"/>
</dbReference>
<feature type="chain" id="PRO_5003303998" evidence="8">
    <location>
        <begin position="21"/>
        <end position="1096"/>
    </location>
</feature>
<dbReference type="InterPro" id="IPR037066">
    <property type="entry name" value="Plug_dom_sf"/>
</dbReference>
<dbReference type="AlphaFoldDB" id="F3ZSI0"/>
<accession>F3ZSI0</accession>
<evidence type="ECO:0000313" key="10">
    <source>
        <dbReference type="EMBL" id="EGJ72132.1"/>
    </source>
</evidence>
<dbReference type="InterPro" id="IPR036942">
    <property type="entry name" value="Beta-barrel_TonB_sf"/>
</dbReference>
<feature type="signal peptide" evidence="8">
    <location>
        <begin position="1"/>
        <end position="20"/>
    </location>
</feature>
<evidence type="ECO:0000256" key="5">
    <source>
        <dbReference type="ARBA" id="ARBA00023136"/>
    </source>
</evidence>
<keyword evidence="8" id="KW-0732">Signal</keyword>
<feature type="domain" description="TonB-dependent receptor plug" evidence="9">
    <location>
        <begin position="126"/>
        <end position="250"/>
    </location>
</feature>
<dbReference type="HOGENOM" id="CLU_004317_0_1_10"/>
<proteinExistence type="inferred from homology"/>
<dbReference type="InterPro" id="IPR008969">
    <property type="entry name" value="CarboxyPept-like_regulatory"/>
</dbReference>
<keyword evidence="6 7" id="KW-0998">Cell outer membrane</keyword>
<dbReference type="NCBIfam" id="TIGR04056">
    <property type="entry name" value="OMP_RagA_SusC"/>
    <property type="match status" value="1"/>
</dbReference>
<evidence type="ECO:0000259" key="9">
    <source>
        <dbReference type="Pfam" id="PF07715"/>
    </source>
</evidence>
<dbReference type="Pfam" id="PF07715">
    <property type="entry name" value="Plug"/>
    <property type="match status" value="1"/>
</dbReference>
<dbReference type="OrthoDB" id="9768177at2"/>
<dbReference type="Pfam" id="PF13715">
    <property type="entry name" value="CarbopepD_reg_2"/>
    <property type="match status" value="1"/>
</dbReference>
<protein>
    <submittedName>
        <fullName evidence="10">TonB-dependent receptor</fullName>
    </submittedName>
</protein>
<keyword evidence="10" id="KW-0675">Receptor</keyword>
<evidence type="ECO:0000256" key="7">
    <source>
        <dbReference type="PROSITE-ProRule" id="PRU01360"/>
    </source>
</evidence>
<keyword evidence="5 7" id="KW-0472">Membrane</keyword>
<dbReference type="InterPro" id="IPR023996">
    <property type="entry name" value="TonB-dep_OMP_SusC/RagA"/>
</dbReference>
<sequence>MRKYLLSFLILCCTAFGASAANRIIKGTITSAEDGFMLIGATVFLDAKDLEKAGAANSVKGSVTDVDGNFSLSVPEGVNRFFCSYLGHTTQEVALVAGKDHYNIILQPSSLMLDAVVVTGYQTIEKRKLTAAVTKVELSDAMLGSVKSVDQALAGQIAGMQVSSTSGAPGAPMKIRIRGTASLNGTQDPLWVLDGIPLEGTDIPKHDNVDIDNLRQSSIAGINPADIENITVLKDAAATAIYGARAANGVIVITTKSGKQGKPRVNFSTRLTYSPRLGTSRLNLMNSEEKVGLEKDLLRSPFNQYKEKGEVYRILNRHGLVEDYISNGASALTPEAARELELLSNTNTDWGKILFRDAFNQEYNVNISGGGEKVTYYNSLGFNEENGNVHGVKNTRLNMVSKTTYRINNMFKVGASIFANRRKNKTYLSDGAGLTNPFYYSRRANPYLRPRDENGEYVYDFDIQNNSDTDLGFNIFEERANTSNEETINSISAILDLQFRLNDHFKITSQLGLQNDKTSKEQIADGESYTMRNIRKNSKYYDPKTQKYAYFIPEGGVHKAYENTNSQMTWKAMAEYRNQFGDNHELEVMAGTELRKTKYETLFSAGYGYDRKTLTTKPIIFPDEDKARRYPLHTKTYQENAYASFFSTMSYSFKQRYTLGGSVRMDGSDLFGVSKKYRYLPLYSVSGLWRMSNESFMASATWIDNLALRASYGLQGNIDKNTSPFLVGNYTVGSILPDGSEHMIGVDSAPNAKLRWEKTHSVNTGIDFSVLDSRINMSLDYYYRKGVDLIGLQMLPLESGFVSSTINWASMTNQGVELALSTKNVVTKNFTWETNFNFSYNNNKVLRETVAEHSLTPSREGYPAGAIFAFKTAGLDEDGYPLFVDKKGDKLTLKELYRLQEGEWGIIGTDVTPKEERELQSYIGTSEPPYTGGIINNFTYKNWDLSINFAYNFGGHVRTQPSYDAINYDRGRNANKDILNRWTPDNPYTNLPALFAAEHRDMENQWYSGRADIYNNLDIWVKKLSYIRLQNLRIGYRIPETLLKRVGVKTASVALEGRNLLVFGANYKNYIDPESMSNPYAAPMPKSVTFNLNLSF</sequence>
<gene>
    <name evidence="10" type="ORF">Bcop_1956</name>
</gene>
<dbReference type="NCBIfam" id="TIGR04057">
    <property type="entry name" value="SusC_RagA_signa"/>
    <property type="match status" value="1"/>
</dbReference>
<dbReference type="EMBL" id="CM001167">
    <property type="protein sequence ID" value="EGJ72132.1"/>
    <property type="molecule type" value="Genomic_DNA"/>
</dbReference>
<dbReference type="Gene3D" id="2.170.130.10">
    <property type="entry name" value="TonB-dependent receptor, plug domain"/>
    <property type="match status" value="1"/>
</dbReference>
<dbReference type="Proteomes" id="UP000018439">
    <property type="component" value="Chromosome"/>
</dbReference>
<dbReference type="SUPFAM" id="SSF49464">
    <property type="entry name" value="Carboxypeptidase regulatory domain-like"/>
    <property type="match status" value="1"/>
</dbReference>
<dbReference type="InterPro" id="IPR039426">
    <property type="entry name" value="TonB-dep_rcpt-like"/>
</dbReference>
<evidence type="ECO:0000256" key="2">
    <source>
        <dbReference type="ARBA" id="ARBA00022448"/>
    </source>
</evidence>
<reference evidence="10 11" key="1">
    <citation type="journal article" date="2011" name="Stand. Genomic Sci.">
        <title>Non-contiguous finished genome sequence of Bacteroides coprosuis type strain (PC139).</title>
        <authorList>
            <person name="Land M."/>
            <person name="Held B."/>
            <person name="Gronow S."/>
            <person name="Abt B."/>
            <person name="Lucas S."/>
            <person name="Del Rio T.G."/>
            <person name="Nolan M."/>
            <person name="Tice H."/>
            <person name="Cheng J.F."/>
            <person name="Pitluck S."/>
            <person name="Liolios K."/>
            <person name="Pagani I."/>
            <person name="Ivanova N."/>
            <person name="Mavromatis K."/>
            <person name="Mikhailova N."/>
            <person name="Pati A."/>
            <person name="Tapia R."/>
            <person name="Han C."/>
            <person name="Goodwin L."/>
            <person name="Chen A."/>
            <person name="Palaniappan K."/>
            <person name="Hauser L."/>
            <person name="Brambilla E.M."/>
            <person name="Rohde M."/>
            <person name="Goker M."/>
            <person name="Detter J.C."/>
            <person name="Woyke T."/>
            <person name="Bristow J."/>
            <person name="Eisen J.A."/>
            <person name="Markowitz V."/>
            <person name="Hugenholtz P."/>
            <person name="Kyrpides N.C."/>
            <person name="Klenk H.P."/>
            <person name="Lapidus A."/>
        </authorList>
    </citation>
    <scope>NUCLEOTIDE SEQUENCE [LARGE SCALE GENOMIC DNA]</scope>
    <source>
        <strain evidence="10 11">DSM 18011</strain>
    </source>
</reference>
<comment type="subcellular location">
    <subcellularLocation>
        <location evidence="1 7">Cell outer membrane</location>
        <topology evidence="1 7">Multi-pass membrane protein</topology>
    </subcellularLocation>
</comment>
<evidence type="ECO:0000256" key="3">
    <source>
        <dbReference type="ARBA" id="ARBA00022452"/>
    </source>
</evidence>
<dbReference type="Gene3D" id="2.40.170.20">
    <property type="entry name" value="TonB-dependent receptor, beta-barrel domain"/>
    <property type="match status" value="1"/>
</dbReference>
<evidence type="ECO:0000313" key="11">
    <source>
        <dbReference type="Proteomes" id="UP000018439"/>
    </source>
</evidence>
<dbReference type="SUPFAM" id="SSF56935">
    <property type="entry name" value="Porins"/>
    <property type="match status" value="1"/>
</dbReference>
<keyword evidence="3 7" id="KW-1134">Transmembrane beta strand</keyword>
<keyword evidence="11" id="KW-1185">Reference proteome</keyword>
<evidence type="ECO:0000256" key="6">
    <source>
        <dbReference type="ARBA" id="ARBA00023237"/>
    </source>
</evidence>
<evidence type="ECO:0000256" key="1">
    <source>
        <dbReference type="ARBA" id="ARBA00004571"/>
    </source>
</evidence>
<comment type="similarity">
    <text evidence="7">Belongs to the TonB-dependent receptor family.</text>
</comment>
<name>F3ZSI0_9BACE</name>
<dbReference type="STRING" id="679937.Bcop_1956"/>
<evidence type="ECO:0000256" key="8">
    <source>
        <dbReference type="SAM" id="SignalP"/>
    </source>
</evidence>
<organism evidence="10 11">
    <name type="scientific">Bacteroides coprosuis DSM 18011</name>
    <dbReference type="NCBI Taxonomy" id="679937"/>
    <lineage>
        <taxon>Bacteria</taxon>
        <taxon>Pseudomonadati</taxon>
        <taxon>Bacteroidota</taxon>
        <taxon>Bacteroidia</taxon>
        <taxon>Bacteroidales</taxon>
        <taxon>Bacteroidaceae</taxon>
        <taxon>Bacteroides</taxon>
    </lineage>
</organism>
<dbReference type="eggNOG" id="COG1629">
    <property type="taxonomic scope" value="Bacteria"/>
</dbReference>
<dbReference type="GO" id="GO:0009279">
    <property type="term" value="C:cell outer membrane"/>
    <property type="evidence" value="ECO:0007669"/>
    <property type="project" value="UniProtKB-SubCell"/>
</dbReference>
<keyword evidence="4 7" id="KW-0812">Transmembrane</keyword>